<evidence type="ECO:0000256" key="2">
    <source>
        <dbReference type="ARBA" id="ARBA00022679"/>
    </source>
</evidence>
<dbReference type="PANTHER" id="PTHR43900:SF3">
    <property type="entry name" value="GLUTATHIONE S-TRANSFERASE RHO"/>
    <property type="match status" value="1"/>
</dbReference>
<evidence type="ECO:0000259" key="5">
    <source>
        <dbReference type="PROSITE" id="PS50404"/>
    </source>
</evidence>
<feature type="domain" description="GST C-terminal" evidence="6">
    <location>
        <begin position="99"/>
        <end position="227"/>
    </location>
</feature>
<dbReference type="SUPFAM" id="SSF52833">
    <property type="entry name" value="Thioredoxin-like"/>
    <property type="match status" value="1"/>
</dbReference>
<organism evidence="7 8">
    <name type="scientific">Ceratodon purpureus</name>
    <name type="common">Fire moss</name>
    <name type="synonym">Dicranum purpureum</name>
    <dbReference type="NCBI Taxonomy" id="3225"/>
    <lineage>
        <taxon>Eukaryota</taxon>
        <taxon>Viridiplantae</taxon>
        <taxon>Streptophyta</taxon>
        <taxon>Embryophyta</taxon>
        <taxon>Bryophyta</taxon>
        <taxon>Bryophytina</taxon>
        <taxon>Bryopsida</taxon>
        <taxon>Dicranidae</taxon>
        <taxon>Pseudoditrichales</taxon>
        <taxon>Ditrichaceae</taxon>
        <taxon>Ceratodon</taxon>
    </lineage>
</organism>
<dbReference type="SFLD" id="SFLDG00358">
    <property type="entry name" value="Main_(cytGST)"/>
    <property type="match status" value="1"/>
</dbReference>
<protein>
    <recommendedName>
        <fullName evidence="1">glutathione transferase</fullName>
        <ecNumber evidence="1">2.5.1.18</ecNumber>
    </recommendedName>
</protein>
<dbReference type="Pfam" id="PF00043">
    <property type="entry name" value="GST_C"/>
    <property type="match status" value="1"/>
</dbReference>
<dbReference type="Pfam" id="PF02798">
    <property type="entry name" value="GST_N"/>
    <property type="match status" value="1"/>
</dbReference>
<comment type="similarity">
    <text evidence="4">Belongs to the GST superfamily.</text>
</comment>
<dbReference type="PROSITE" id="PS50404">
    <property type="entry name" value="GST_NTER"/>
    <property type="match status" value="1"/>
</dbReference>
<comment type="caution">
    <text evidence="7">The sequence shown here is derived from an EMBL/GenBank/DDBJ whole genome shotgun (WGS) entry which is preliminary data.</text>
</comment>
<feature type="domain" description="GST N-terminal" evidence="5">
    <location>
        <begin position="31"/>
        <end position="91"/>
    </location>
</feature>
<dbReference type="SUPFAM" id="SSF47616">
    <property type="entry name" value="GST C-terminal domain-like"/>
    <property type="match status" value="1"/>
</dbReference>
<dbReference type="InterPro" id="IPR004045">
    <property type="entry name" value="Glutathione_S-Trfase_N"/>
</dbReference>
<evidence type="ECO:0000256" key="1">
    <source>
        <dbReference type="ARBA" id="ARBA00012452"/>
    </source>
</evidence>
<evidence type="ECO:0000313" key="8">
    <source>
        <dbReference type="Proteomes" id="UP000822688"/>
    </source>
</evidence>
<evidence type="ECO:0000256" key="4">
    <source>
        <dbReference type="RuleBase" id="RU003494"/>
    </source>
</evidence>
<gene>
    <name evidence="7" type="ORF">KC19_1G107500</name>
</gene>
<dbReference type="GO" id="GO:0043295">
    <property type="term" value="F:glutathione binding"/>
    <property type="evidence" value="ECO:0007669"/>
    <property type="project" value="TreeGrafter"/>
</dbReference>
<reference evidence="7" key="1">
    <citation type="submission" date="2020-06" db="EMBL/GenBank/DDBJ databases">
        <title>WGS assembly of Ceratodon purpureus strain R40.</title>
        <authorList>
            <person name="Carey S.B."/>
            <person name="Jenkins J."/>
            <person name="Shu S."/>
            <person name="Lovell J.T."/>
            <person name="Sreedasyam A."/>
            <person name="Maumus F."/>
            <person name="Tiley G.P."/>
            <person name="Fernandez-Pozo N."/>
            <person name="Barry K."/>
            <person name="Chen C."/>
            <person name="Wang M."/>
            <person name="Lipzen A."/>
            <person name="Daum C."/>
            <person name="Saski C.A."/>
            <person name="Payton A.C."/>
            <person name="Mcbreen J.C."/>
            <person name="Conrad R.E."/>
            <person name="Kollar L.M."/>
            <person name="Olsson S."/>
            <person name="Huttunen S."/>
            <person name="Landis J.B."/>
            <person name="Wickett N.J."/>
            <person name="Johnson M.G."/>
            <person name="Rensing S.A."/>
            <person name="Grimwood J."/>
            <person name="Schmutz J."/>
            <person name="Mcdaniel S.F."/>
        </authorList>
    </citation>
    <scope>NUCLEOTIDE SEQUENCE</scope>
    <source>
        <strain evidence="7">R40</strain>
    </source>
</reference>
<dbReference type="InterPro" id="IPR040079">
    <property type="entry name" value="Glutathione_S-Trfase"/>
</dbReference>
<dbReference type="Gene3D" id="1.20.1050.10">
    <property type="match status" value="1"/>
</dbReference>
<dbReference type="InterPro" id="IPR036282">
    <property type="entry name" value="Glutathione-S-Trfase_C_sf"/>
</dbReference>
<dbReference type="InterPro" id="IPR004046">
    <property type="entry name" value="GST_C"/>
</dbReference>
<dbReference type="AlphaFoldDB" id="A0A8T0J6B6"/>
<dbReference type="SFLD" id="SFLDS00019">
    <property type="entry name" value="Glutathione_Transferase_(cytos"/>
    <property type="match status" value="1"/>
</dbReference>
<name>A0A8T0J6B6_CERPU</name>
<dbReference type="PROSITE" id="PS50405">
    <property type="entry name" value="GST_CTER"/>
    <property type="match status" value="1"/>
</dbReference>
<comment type="catalytic activity">
    <reaction evidence="3">
        <text>RX + glutathione = an S-substituted glutathione + a halide anion + H(+)</text>
        <dbReference type="Rhea" id="RHEA:16437"/>
        <dbReference type="ChEBI" id="CHEBI:15378"/>
        <dbReference type="ChEBI" id="CHEBI:16042"/>
        <dbReference type="ChEBI" id="CHEBI:17792"/>
        <dbReference type="ChEBI" id="CHEBI:57925"/>
        <dbReference type="ChEBI" id="CHEBI:90779"/>
        <dbReference type="EC" id="2.5.1.18"/>
    </reaction>
</comment>
<dbReference type="GO" id="GO:0006749">
    <property type="term" value="P:glutathione metabolic process"/>
    <property type="evidence" value="ECO:0007669"/>
    <property type="project" value="TreeGrafter"/>
</dbReference>
<keyword evidence="2" id="KW-0808">Transferase</keyword>
<accession>A0A8T0J6B6</accession>
<dbReference type="EMBL" id="CM026421">
    <property type="protein sequence ID" value="KAG0590539.1"/>
    <property type="molecule type" value="Genomic_DNA"/>
</dbReference>
<evidence type="ECO:0000256" key="3">
    <source>
        <dbReference type="ARBA" id="ARBA00047960"/>
    </source>
</evidence>
<dbReference type="EC" id="2.5.1.18" evidence="1"/>
<dbReference type="GO" id="GO:0004364">
    <property type="term" value="F:glutathione transferase activity"/>
    <property type="evidence" value="ECO:0007669"/>
    <property type="project" value="UniProtKB-EC"/>
</dbReference>
<dbReference type="InterPro" id="IPR036249">
    <property type="entry name" value="Thioredoxin-like_sf"/>
</dbReference>
<evidence type="ECO:0000313" key="7">
    <source>
        <dbReference type="EMBL" id="KAG0590539.1"/>
    </source>
</evidence>
<dbReference type="Gene3D" id="3.40.30.10">
    <property type="entry name" value="Glutaredoxin"/>
    <property type="match status" value="1"/>
</dbReference>
<keyword evidence="8" id="KW-1185">Reference proteome</keyword>
<dbReference type="PANTHER" id="PTHR43900">
    <property type="entry name" value="GLUTATHIONE S-TRANSFERASE RHO"/>
    <property type="match status" value="1"/>
</dbReference>
<evidence type="ECO:0000259" key="6">
    <source>
        <dbReference type="PROSITE" id="PS50405"/>
    </source>
</evidence>
<dbReference type="GO" id="GO:0005737">
    <property type="term" value="C:cytoplasm"/>
    <property type="evidence" value="ECO:0007669"/>
    <property type="project" value="TreeGrafter"/>
</dbReference>
<proteinExistence type="inferred from homology"/>
<sequence>MIRILEPYIPLCPEHPEQVYLVCPPALRTWAEQVEDFELVKVDLAAGEQLKPEFLAINPFAEIPVLEWGDFHLYESRAIARYIAEKFKEQGPENFLGKTLEERAVVYQWIESESHQFNDSAFSPWVMEYYLAYYEEKRPVREEVIAPLRARLEKFFDRVEARLSKSKFLAGEYYTMADMNIAPSLWHIMNFEPELITSRKHVKAWYEILTSRPTFKKMLEADAGWPLL</sequence>
<dbReference type="Proteomes" id="UP000822688">
    <property type="component" value="Chromosome 1"/>
</dbReference>
<dbReference type="InterPro" id="IPR010987">
    <property type="entry name" value="Glutathione-S-Trfase_C-like"/>
</dbReference>